<evidence type="ECO:0000313" key="3">
    <source>
        <dbReference type="EMBL" id="GAA1960174.1"/>
    </source>
</evidence>
<protein>
    <recommendedName>
        <fullName evidence="2">DUF222 domain-containing protein</fullName>
    </recommendedName>
</protein>
<keyword evidence="4" id="KW-1185">Reference proteome</keyword>
<reference evidence="4" key="1">
    <citation type="journal article" date="2019" name="Int. J. Syst. Evol. Microbiol.">
        <title>The Global Catalogue of Microorganisms (GCM) 10K type strain sequencing project: providing services to taxonomists for standard genome sequencing and annotation.</title>
        <authorList>
            <consortium name="The Broad Institute Genomics Platform"/>
            <consortium name="The Broad Institute Genome Sequencing Center for Infectious Disease"/>
            <person name="Wu L."/>
            <person name="Ma J."/>
        </authorList>
    </citation>
    <scope>NUCLEOTIDE SEQUENCE [LARGE SCALE GENOMIC DNA]</scope>
    <source>
        <strain evidence="4">JCM 14901</strain>
    </source>
</reference>
<organism evidence="3 4">
    <name type="scientific">Microbacterium deminutum</name>
    <dbReference type="NCBI Taxonomy" id="344164"/>
    <lineage>
        <taxon>Bacteria</taxon>
        <taxon>Bacillati</taxon>
        <taxon>Actinomycetota</taxon>
        <taxon>Actinomycetes</taxon>
        <taxon>Micrococcales</taxon>
        <taxon>Microbacteriaceae</taxon>
        <taxon>Microbacterium</taxon>
    </lineage>
</organism>
<name>A0ABP5CCH0_9MICO</name>
<dbReference type="InterPro" id="IPR003870">
    <property type="entry name" value="DUF222"/>
</dbReference>
<evidence type="ECO:0000256" key="1">
    <source>
        <dbReference type="SAM" id="MobiDB-lite"/>
    </source>
</evidence>
<sequence length="368" mass="38304">MDNLEVADLARLAGQVGEVVGRFARVGLESLADADAVLLLTLAGRLLRNTEALLIEGVGRVASRSETGDREARLTSRFGCHDVIELVQRTTLLSAQSASRLQRAARAVDRETSTITGGKLPARLPSIREALLDGVVGVDGVLAVAGALADLERRVERDAVLAADQALAATARGDGPDAAPAASADILRLHATAWASALDPDGSEPREREALHARTISLGRPRSGVVPIHGALLPEVAAQFQRICDALSHPRGDDDTGGVRFHPEADGAADGSDFVPPDERRPAQRRHDALATALFAAAASGTLPTIGGSAPTLVVAVRESDLLDGRGLAHSDSCIEPMPIGAAHRVACAGAMQRIVISEDGRIVQIGT</sequence>
<feature type="domain" description="DUF222" evidence="2">
    <location>
        <begin position="74"/>
        <end position="353"/>
    </location>
</feature>
<proteinExistence type="predicted"/>
<gene>
    <name evidence="3" type="ORF">GCM10009776_23430</name>
</gene>
<dbReference type="RefSeq" id="WP_344094830.1">
    <property type="nucleotide sequence ID" value="NZ_BAAAOG010000004.1"/>
</dbReference>
<dbReference type="Pfam" id="PF02720">
    <property type="entry name" value="DUF222"/>
    <property type="match status" value="1"/>
</dbReference>
<dbReference type="EMBL" id="BAAAOG010000004">
    <property type="protein sequence ID" value="GAA1960174.1"/>
    <property type="molecule type" value="Genomic_DNA"/>
</dbReference>
<evidence type="ECO:0000259" key="2">
    <source>
        <dbReference type="Pfam" id="PF02720"/>
    </source>
</evidence>
<dbReference type="Proteomes" id="UP001499933">
    <property type="component" value="Unassembled WGS sequence"/>
</dbReference>
<feature type="region of interest" description="Disordered" evidence="1">
    <location>
        <begin position="248"/>
        <end position="283"/>
    </location>
</feature>
<accession>A0ABP5CCH0</accession>
<evidence type="ECO:0000313" key="4">
    <source>
        <dbReference type="Proteomes" id="UP001499933"/>
    </source>
</evidence>
<comment type="caution">
    <text evidence="3">The sequence shown here is derived from an EMBL/GenBank/DDBJ whole genome shotgun (WGS) entry which is preliminary data.</text>
</comment>